<evidence type="ECO:0000313" key="1">
    <source>
        <dbReference type="EMBL" id="VEN48425.1"/>
    </source>
</evidence>
<organism evidence="1 2">
    <name type="scientific">Callosobruchus maculatus</name>
    <name type="common">Southern cowpea weevil</name>
    <name type="synonym">Pulse bruchid</name>
    <dbReference type="NCBI Taxonomy" id="64391"/>
    <lineage>
        <taxon>Eukaryota</taxon>
        <taxon>Metazoa</taxon>
        <taxon>Ecdysozoa</taxon>
        <taxon>Arthropoda</taxon>
        <taxon>Hexapoda</taxon>
        <taxon>Insecta</taxon>
        <taxon>Pterygota</taxon>
        <taxon>Neoptera</taxon>
        <taxon>Endopterygota</taxon>
        <taxon>Coleoptera</taxon>
        <taxon>Polyphaga</taxon>
        <taxon>Cucujiformia</taxon>
        <taxon>Chrysomeloidea</taxon>
        <taxon>Chrysomelidae</taxon>
        <taxon>Bruchinae</taxon>
        <taxon>Bruchini</taxon>
        <taxon>Callosobruchus</taxon>
    </lineage>
</organism>
<evidence type="ECO:0000313" key="2">
    <source>
        <dbReference type="Proteomes" id="UP000410492"/>
    </source>
</evidence>
<accession>A0A653CKJ8</accession>
<evidence type="ECO:0008006" key="3">
    <source>
        <dbReference type="Google" id="ProtNLM"/>
    </source>
</evidence>
<dbReference type="AlphaFoldDB" id="A0A653CKJ8"/>
<dbReference type="OrthoDB" id="10062525at2759"/>
<sequence length="108" mass="12654">MKAAVMTAFHNNCINMRDPMNWLSHNTWWPFPRNTYGSLLNGFQNTLRMMISENLRGSKIPSIRNLRFSRSDLVEFWLSIQHEYPNLFSKALSIFIPFATSYLCEAGF</sequence>
<name>A0A653CKJ8_CALMS</name>
<gene>
    <name evidence="1" type="ORF">CALMAC_LOCUS9886</name>
</gene>
<reference evidence="1 2" key="1">
    <citation type="submission" date="2019-01" db="EMBL/GenBank/DDBJ databases">
        <authorList>
            <person name="Sayadi A."/>
        </authorList>
    </citation>
    <scope>NUCLEOTIDE SEQUENCE [LARGE SCALE GENOMIC DNA]</scope>
</reference>
<keyword evidence="2" id="KW-1185">Reference proteome</keyword>
<dbReference type="Proteomes" id="UP000410492">
    <property type="component" value="Unassembled WGS sequence"/>
</dbReference>
<proteinExistence type="predicted"/>
<protein>
    <recommendedName>
        <fullName evidence="3">HAT C-terminal dimerisation domain-containing protein</fullName>
    </recommendedName>
</protein>
<feature type="non-terminal residue" evidence="1">
    <location>
        <position position="108"/>
    </location>
</feature>
<dbReference type="EMBL" id="CAACVG010008096">
    <property type="protein sequence ID" value="VEN48425.1"/>
    <property type="molecule type" value="Genomic_DNA"/>
</dbReference>